<evidence type="ECO:0000256" key="5">
    <source>
        <dbReference type="ARBA" id="ARBA00022475"/>
    </source>
</evidence>
<evidence type="ECO:0000256" key="15">
    <source>
        <dbReference type="ARBA" id="ARBA00022989"/>
    </source>
</evidence>
<comment type="subcellular location">
    <subcellularLocation>
        <location evidence="1">Cell membrane</location>
        <topology evidence="1">Single-pass membrane protein</topology>
    </subcellularLocation>
</comment>
<dbReference type="Pfam" id="PF00560">
    <property type="entry name" value="LRR_1"/>
    <property type="match status" value="3"/>
</dbReference>
<keyword evidence="5" id="KW-1003">Cell membrane</keyword>
<evidence type="ECO:0000256" key="11">
    <source>
        <dbReference type="ARBA" id="ARBA00022737"/>
    </source>
</evidence>
<dbReference type="InterPro" id="IPR001611">
    <property type="entry name" value="Leu-rich_rpt"/>
</dbReference>
<dbReference type="SMART" id="SM00220">
    <property type="entry name" value="S_TKc"/>
    <property type="match status" value="1"/>
</dbReference>
<dbReference type="GO" id="GO:0004674">
    <property type="term" value="F:protein serine/threonine kinase activity"/>
    <property type="evidence" value="ECO:0007669"/>
    <property type="project" value="UniProtKB-KW"/>
</dbReference>
<keyword evidence="15 20" id="KW-1133">Transmembrane helix</keyword>
<dbReference type="Pfam" id="PF13855">
    <property type="entry name" value="LRR_8"/>
    <property type="match status" value="2"/>
</dbReference>
<keyword evidence="17" id="KW-0675">Receptor</keyword>
<proteinExistence type="inferred from homology"/>
<dbReference type="Proteomes" id="UP000243459">
    <property type="component" value="Chromosome 1"/>
</dbReference>
<evidence type="ECO:0000256" key="18">
    <source>
        <dbReference type="ARBA" id="ARBA00023180"/>
    </source>
</evidence>
<keyword evidence="6" id="KW-0723">Serine/threonine-protein kinase</keyword>
<dbReference type="FunFam" id="3.80.10.10:FF:000111">
    <property type="entry name" value="LRR receptor-like serine/threonine-protein kinase ERECTA"/>
    <property type="match status" value="1"/>
</dbReference>
<dbReference type="InterPro" id="IPR013210">
    <property type="entry name" value="LRR_N_plant-typ"/>
</dbReference>
<dbReference type="InterPro" id="IPR011009">
    <property type="entry name" value="Kinase-like_dom_sf"/>
</dbReference>
<dbReference type="GO" id="GO:0005524">
    <property type="term" value="F:ATP binding"/>
    <property type="evidence" value="ECO:0007669"/>
    <property type="project" value="UniProtKB-UniRule"/>
</dbReference>
<dbReference type="InterPro" id="IPR032675">
    <property type="entry name" value="LRR_dom_sf"/>
</dbReference>
<dbReference type="InterPro" id="IPR000719">
    <property type="entry name" value="Prot_kinase_dom"/>
</dbReference>
<evidence type="ECO:0000256" key="20">
    <source>
        <dbReference type="SAM" id="Phobius"/>
    </source>
</evidence>
<evidence type="ECO:0000256" key="3">
    <source>
        <dbReference type="ARBA" id="ARBA00009592"/>
    </source>
</evidence>
<sequence>MDFIDPPLYYALILLFSASYYANLASCRPHNNFTDVQSLLAFRDRVIDRNGILATNWTTDTSFCSWIGVQCSRRRQRVSAIRLPGFALGGAISPHVANLSFLSELVLSNNSLTGPIPEGLDLKSLILESNFLTGNLPSTIFNITPLVNMYVGSNNLSGTLPLNSSFTALPRLRNISLSSNHLTGDIVLSAFALCPELQMLSLSENHFVGGVPDDIDSLSGLKFLYLGKNQLSGTIPASLGNLTELTELDLDRNKLSGVIPEELGNLHNLQYLALQFCNLSGSIPIGLLNCSLLNFFDLSYNELTGHVPVGIGKSLPLLNWFNVGSNQLGGNLEFLDSLSGCRNLEFLQIWENKLEGALPDSIGNLSSSLQLFLAFENSISGNIPSALGNLSGLTFMSLHMNELTGSIPSAITKLHSLQSLVLAFNRISGSIPPEIGLLTNLNVLDLHYNAVTGSIPDTIANITKIQHLWLHSNKMSSTIPESLWTLSSLLELYLSENTLNGSLSPQVGNLKELTFLDLSMNELSGNIPSALGALQMLTDMDLSRNSLQGQIPNTFNQLFSVINLNLSHNFLSGLIPDSLANLSYLDSLDLSFNKLEGRIPNGRVFSNLSISSLIGNQALCGAPSLRFPPCSKNVATNSSTRKLKLLKYILPFTAFGIILACLGLTYIFNWKRKAKTSAKADDAHLHDNRVISQRELLRATSNFSEANLLGRGGFGSVCRGCLDDGMLVAVKVLNLEAGGALKSFDAECQVLRTVRHRNLIKIISVCSTINFKALILQFMSNGSLDKWLYSGNYFLNLPQRLNIMLDVSLALEYLHHHHPHVVLHCDLKPTNVLLDEKMVAHVSDFGIAKLLFGDSSSIISASTPGTIGYIAPGNEK</sequence>
<dbReference type="Pfam" id="PF00069">
    <property type="entry name" value="Pkinase"/>
    <property type="match status" value="1"/>
</dbReference>
<dbReference type="Pfam" id="PF23598">
    <property type="entry name" value="LRR_14"/>
    <property type="match status" value="1"/>
</dbReference>
<dbReference type="Gramene" id="ONK81778">
    <property type="protein sequence ID" value="ONK81778"/>
    <property type="gene ID" value="A4U43_C01F32780"/>
</dbReference>
<keyword evidence="18" id="KW-0325">Glycoprotein</keyword>
<dbReference type="Gene3D" id="1.10.510.10">
    <property type="entry name" value="Transferase(Phosphotransferase) domain 1"/>
    <property type="match status" value="1"/>
</dbReference>
<comment type="similarity">
    <text evidence="3">Belongs to the RLP family.</text>
</comment>
<keyword evidence="14 19" id="KW-0067">ATP-binding</keyword>
<keyword evidence="10" id="KW-0732">Signal</keyword>
<dbReference type="PANTHER" id="PTHR27000">
    <property type="entry name" value="LEUCINE-RICH REPEAT RECEPTOR-LIKE PROTEIN KINASE FAMILY PROTEIN-RELATED"/>
    <property type="match status" value="1"/>
</dbReference>
<evidence type="ECO:0000256" key="1">
    <source>
        <dbReference type="ARBA" id="ARBA00004162"/>
    </source>
</evidence>
<dbReference type="SUPFAM" id="SSF56112">
    <property type="entry name" value="Protein kinase-like (PK-like)"/>
    <property type="match status" value="1"/>
</dbReference>
<keyword evidence="13" id="KW-0418">Kinase</keyword>
<keyword evidence="16 20" id="KW-0472">Membrane</keyword>
<evidence type="ECO:0000256" key="19">
    <source>
        <dbReference type="PROSITE-ProRule" id="PRU10141"/>
    </source>
</evidence>
<feature type="transmembrane region" description="Helical" evidence="20">
    <location>
        <begin position="648"/>
        <end position="669"/>
    </location>
</feature>
<evidence type="ECO:0000256" key="2">
    <source>
        <dbReference type="ARBA" id="ARBA00008684"/>
    </source>
</evidence>
<dbReference type="OMA" id="ASFCQWV"/>
<evidence type="ECO:0000256" key="6">
    <source>
        <dbReference type="ARBA" id="ARBA00022527"/>
    </source>
</evidence>
<dbReference type="SUPFAM" id="SSF52058">
    <property type="entry name" value="L domain-like"/>
    <property type="match status" value="2"/>
</dbReference>
<keyword evidence="12 19" id="KW-0547">Nucleotide-binding</keyword>
<dbReference type="InterPro" id="IPR003591">
    <property type="entry name" value="Leu-rich_rpt_typical-subtyp"/>
</dbReference>
<keyword evidence="11" id="KW-0677">Repeat</keyword>
<evidence type="ECO:0000256" key="14">
    <source>
        <dbReference type="ARBA" id="ARBA00022840"/>
    </source>
</evidence>
<evidence type="ECO:0000259" key="21">
    <source>
        <dbReference type="PROSITE" id="PS50011"/>
    </source>
</evidence>
<dbReference type="EC" id="2.7.11.1" evidence="4"/>
<dbReference type="GO" id="GO:0005886">
    <property type="term" value="C:plasma membrane"/>
    <property type="evidence" value="ECO:0007669"/>
    <property type="project" value="UniProtKB-SubCell"/>
</dbReference>
<dbReference type="PROSITE" id="PS00107">
    <property type="entry name" value="PROTEIN_KINASE_ATP"/>
    <property type="match status" value="1"/>
</dbReference>
<evidence type="ECO:0000256" key="16">
    <source>
        <dbReference type="ARBA" id="ARBA00023136"/>
    </source>
</evidence>
<dbReference type="InterPro" id="IPR055414">
    <property type="entry name" value="LRR_R13L4/SHOC2-like"/>
</dbReference>
<comment type="similarity">
    <text evidence="2">Belongs to the protein kinase superfamily. Ser/Thr protein kinase family.</text>
</comment>
<dbReference type="AlphaFoldDB" id="A0A5P1FU72"/>
<evidence type="ECO:0000313" key="22">
    <source>
        <dbReference type="EMBL" id="ONK81778.1"/>
    </source>
</evidence>
<evidence type="ECO:0000256" key="4">
    <source>
        <dbReference type="ARBA" id="ARBA00012513"/>
    </source>
</evidence>
<organism evidence="22 23">
    <name type="scientific">Asparagus officinalis</name>
    <name type="common">Garden asparagus</name>
    <dbReference type="NCBI Taxonomy" id="4686"/>
    <lineage>
        <taxon>Eukaryota</taxon>
        <taxon>Viridiplantae</taxon>
        <taxon>Streptophyta</taxon>
        <taxon>Embryophyta</taxon>
        <taxon>Tracheophyta</taxon>
        <taxon>Spermatophyta</taxon>
        <taxon>Magnoliopsida</taxon>
        <taxon>Liliopsida</taxon>
        <taxon>Asparagales</taxon>
        <taxon>Asparagaceae</taxon>
        <taxon>Asparagoideae</taxon>
        <taxon>Asparagus</taxon>
    </lineage>
</organism>
<evidence type="ECO:0000256" key="17">
    <source>
        <dbReference type="ARBA" id="ARBA00023170"/>
    </source>
</evidence>
<keyword evidence="8" id="KW-0808">Transferase</keyword>
<evidence type="ECO:0000256" key="12">
    <source>
        <dbReference type="ARBA" id="ARBA00022741"/>
    </source>
</evidence>
<feature type="domain" description="Protein kinase" evidence="21">
    <location>
        <begin position="703"/>
        <end position="876"/>
    </location>
</feature>
<feature type="binding site" evidence="19">
    <location>
        <position position="731"/>
    </location>
    <ligand>
        <name>ATP</name>
        <dbReference type="ChEBI" id="CHEBI:30616"/>
    </ligand>
</feature>
<accession>A0A5P1FU72</accession>
<dbReference type="InterPro" id="IPR008271">
    <property type="entry name" value="Ser/Thr_kinase_AS"/>
</dbReference>
<dbReference type="FunFam" id="3.80.10.10:FF:000400">
    <property type="entry name" value="Nuclear pore complex protein NUP107"/>
    <property type="match status" value="1"/>
</dbReference>
<keyword evidence="7" id="KW-0433">Leucine-rich repeat</keyword>
<evidence type="ECO:0000256" key="13">
    <source>
        <dbReference type="ARBA" id="ARBA00022777"/>
    </source>
</evidence>
<dbReference type="EMBL" id="CM007381">
    <property type="protein sequence ID" value="ONK81778.1"/>
    <property type="molecule type" value="Genomic_DNA"/>
</dbReference>
<dbReference type="PROSITE" id="PS00108">
    <property type="entry name" value="PROTEIN_KINASE_ST"/>
    <property type="match status" value="1"/>
</dbReference>
<protein>
    <recommendedName>
        <fullName evidence="4">non-specific serine/threonine protein kinase</fullName>
        <ecNumber evidence="4">2.7.11.1</ecNumber>
    </recommendedName>
</protein>
<dbReference type="Gene3D" id="3.30.200.20">
    <property type="entry name" value="Phosphorylase Kinase, domain 1"/>
    <property type="match status" value="1"/>
</dbReference>
<keyword evidence="23" id="KW-1185">Reference proteome</keyword>
<evidence type="ECO:0000256" key="9">
    <source>
        <dbReference type="ARBA" id="ARBA00022692"/>
    </source>
</evidence>
<dbReference type="PROSITE" id="PS50011">
    <property type="entry name" value="PROTEIN_KINASE_DOM"/>
    <property type="match status" value="1"/>
</dbReference>
<dbReference type="InterPro" id="IPR017441">
    <property type="entry name" value="Protein_kinase_ATP_BS"/>
</dbReference>
<gene>
    <name evidence="22" type="ORF">A4U43_C01F32780</name>
</gene>
<dbReference type="Pfam" id="PF08263">
    <property type="entry name" value="LRRNT_2"/>
    <property type="match status" value="1"/>
</dbReference>
<dbReference type="FunFam" id="3.80.10.10:FF:000288">
    <property type="entry name" value="LRR receptor-like serine/threonine-protein kinase EFR"/>
    <property type="match status" value="1"/>
</dbReference>
<keyword evidence="9 20" id="KW-0812">Transmembrane</keyword>
<evidence type="ECO:0000313" key="23">
    <source>
        <dbReference type="Proteomes" id="UP000243459"/>
    </source>
</evidence>
<name>A0A5P1FU72_ASPOF</name>
<evidence type="ECO:0000256" key="8">
    <source>
        <dbReference type="ARBA" id="ARBA00022679"/>
    </source>
</evidence>
<dbReference type="FunFam" id="3.30.200.20:FF:000661">
    <property type="entry name" value="Serine-threonine protein kinase plant-type"/>
    <property type="match status" value="1"/>
</dbReference>
<dbReference type="PANTHER" id="PTHR27000:SF785">
    <property type="entry name" value="PROTEIN KINASE DOMAIN-CONTAINING PROTEIN"/>
    <property type="match status" value="1"/>
</dbReference>
<evidence type="ECO:0000256" key="7">
    <source>
        <dbReference type="ARBA" id="ARBA00022614"/>
    </source>
</evidence>
<reference evidence="23" key="1">
    <citation type="journal article" date="2017" name="Nat. Commun.">
        <title>The asparagus genome sheds light on the origin and evolution of a young Y chromosome.</title>
        <authorList>
            <person name="Harkess A."/>
            <person name="Zhou J."/>
            <person name="Xu C."/>
            <person name="Bowers J.E."/>
            <person name="Van der Hulst R."/>
            <person name="Ayyampalayam S."/>
            <person name="Mercati F."/>
            <person name="Riccardi P."/>
            <person name="McKain M.R."/>
            <person name="Kakrana A."/>
            <person name="Tang H."/>
            <person name="Ray J."/>
            <person name="Groenendijk J."/>
            <person name="Arikit S."/>
            <person name="Mathioni S.M."/>
            <person name="Nakano M."/>
            <person name="Shan H."/>
            <person name="Telgmann-Rauber A."/>
            <person name="Kanno A."/>
            <person name="Yue Z."/>
            <person name="Chen H."/>
            <person name="Li W."/>
            <person name="Chen Y."/>
            <person name="Xu X."/>
            <person name="Zhang Y."/>
            <person name="Luo S."/>
            <person name="Chen H."/>
            <person name="Gao J."/>
            <person name="Mao Z."/>
            <person name="Pires J.C."/>
            <person name="Luo M."/>
            <person name="Kudrna D."/>
            <person name="Wing R.A."/>
            <person name="Meyers B.C."/>
            <person name="Yi K."/>
            <person name="Kong H."/>
            <person name="Lavrijsen P."/>
            <person name="Sunseri F."/>
            <person name="Falavigna A."/>
            <person name="Ye Y."/>
            <person name="Leebens-Mack J.H."/>
            <person name="Chen G."/>
        </authorList>
    </citation>
    <scope>NUCLEOTIDE SEQUENCE [LARGE SCALE GENOMIC DNA]</scope>
    <source>
        <strain evidence="23">cv. DH0086</strain>
    </source>
</reference>
<dbReference type="Gene3D" id="3.80.10.10">
    <property type="entry name" value="Ribonuclease Inhibitor"/>
    <property type="match status" value="2"/>
</dbReference>
<evidence type="ECO:0000256" key="10">
    <source>
        <dbReference type="ARBA" id="ARBA00022729"/>
    </source>
</evidence>
<dbReference type="SMART" id="SM00369">
    <property type="entry name" value="LRR_TYP"/>
    <property type="match status" value="11"/>
</dbReference>